<dbReference type="VEuPathDB" id="FungiDB:Z518_00299"/>
<dbReference type="PROSITE" id="PS51910">
    <property type="entry name" value="GH18_2"/>
    <property type="match status" value="1"/>
</dbReference>
<dbReference type="GO" id="GO:0008843">
    <property type="term" value="F:endochitinase activity"/>
    <property type="evidence" value="ECO:0007669"/>
    <property type="project" value="UniProtKB-EC"/>
</dbReference>
<dbReference type="SUPFAM" id="SSF51445">
    <property type="entry name" value="(Trans)glycosidases"/>
    <property type="match status" value="1"/>
</dbReference>
<dbReference type="EMBL" id="KN847475">
    <property type="protein sequence ID" value="KIX09220.1"/>
    <property type="molecule type" value="Genomic_DNA"/>
</dbReference>
<dbReference type="GO" id="GO:0000272">
    <property type="term" value="P:polysaccharide catabolic process"/>
    <property type="evidence" value="ECO:0007669"/>
    <property type="project" value="UniProtKB-KW"/>
</dbReference>
<dbReference type="InterPro" id="IPR001579">
    <property type="entry name" value="Glyco_hydro_18_chit_AS"/>
</dbReference>
<dbReference type="Gene3D" id="3.20.20.80">
    <property type="entry name" value="Glycosidases"/>
    <property type="match status" value="1"/>
</dbReference>
<evidence type="ECO:0000256" key="7">
    <source>
        <dbReference type="ARBA" id="ARBA00023326"/>
    </source>
</evidence>
<evidence type="ECO:0000256" key="9">
    <source>
        <dbReference type="RuleBase" id="RU004453"/>
    </source>
</evidence>
<evidence type="ECO:0000256" key="6">
    <source>
        <dbReference type="ARBA" id="ARBA00023295"/>
    </source>
</evidence>
<evidence type="ECO:0000256" key="2">
    <source>
        <dbReference type="ARBA" id="ARBA00012729"/>
    </source>
</evidence>
<dbReference type="OrthoDB" id="3012298at2759"/>
<evidence type="ECO:0000259" key="10">
    <source>
        <dbReference type="PROSITE" id="PS51910"/>
    </source>
</evidence>
<dbReference type="PANTHER" id="PTHR45708">
    <property type="entry name" value="ENDOCHITINASE"/>
    <property type="match status" value="1"/>
</dbReference>
<dbReference type="GO" id="GO:0006032">
    <property type="term" value="P:chitin catabolic process"/>
    <property type="evidence" value="ECO:0007669"/>
    <property type="project" value="UniProtKB-KW"/>
</dbReference>
<keyword evidence="4" id="KW-0146">Chitin degradation</keyword>
<evidence type="ECO:0000256" key="5">
    <source>
        <dbReference type="ARBA" id="ARBA00023277"/>
    </source>
</evidence>
<organism evidence="11 12">
    <name type="scientific">Rhinocladiella mackenziei CBS 650.93</name>
    <dbReference type="NCBI Taxonomy" id="1442369"/>
    <lineage>
        <taxon>Eukaryota</taxon>
        <taxon>Fungi</taxon>
        <taxon>Dikarya</taxon>
        <taxon>Ascomycota</taxon>
        <taxon>Pezizomycotina</taxon>
        <taxon>Eurotiomycetes</taxon>
        <taxon>Chaetothyriomycetidae</taxon>
        <taxon>Chaetothyriales</taxon>
        <taxon>Herpotrichiellaceae</taxon>
        <taxon>Rhinocladiella</taxon>
    </lineage>
</organism>
<evidence type="ECO:0000256" key="1">
    <source>
        <dbReference type="ARBA" id="ARBA00000822"/>
    </source>
</evidence>
<evidence type="ECO:0000256" key="3">
    <source>
        <dbReference type="ARBA" id="ARBA00022801"/>
    </source>
</evidence>
<dbReference type="InterPro" id="IPR001223">
    <property type="entry name" value="Glyco_hydro18_cat"/>
</dbReference>
<dbReference type="RefSeq" id="XP_013276356.1">
    <property type="nucleotide sequence ID" value="XM_013420902.1"/>
</dbReference>
<keyword evidence="3 8" id="KW-0378">Hydrolase</keyword>
<dbReference type="GeneID" id="25288370"/>
<feature type="domain" description="GH18" evidence="10">
    <location>
        <begin position="14"/>
        <end position="288"/>
    </location>
</feature>
<dbReference type="PROSITE" id="PS01095">
    <property type="entry name" value="GH18_1"/>
    <property type="match status" value="1"/>
</dbReference>
<name>A0A0D2JIG6_9EURO</name>
<keyword evidence="12" id="KW-1185">Reference proteome</keyword>
<dbReference type="STRING" id="1442369.A0A0D2JIG6"/>
<dbReference type="AlphaFoldDB" id="A0A0D2JIG6"/>
<dbReference type="Pfam" id="PF00704">
    <property type="entry name" value="Glyco_hydro_18"/>
    <property type="match status" value="1"/>
</dbReference>
<keyword evidence="6 8" id="KW-0326">Glycosidase</keyword>
<dbReference type="GO" id="GO:0005576">
    <property type="term" value="C:extracellular region"/>
    <property type="evidence" value="ECO:0007669"/>
    <property type="project" value="TreeGrafter"/>
</dbReference>
<accession>A0A0D2JIG6</accession>
<proteinExistence type="inferred from homology"/>
<keyword evidence="7" id="KW-0624">Polysaccharide degradation</keyword>
<reference evidence="11 12" key="1">
    <citation type="submission" date="2015-01" db="EMBL/GenBank/DDBJ databases">
        <title>The Genome Sequence of Rhinocladiella mackenzie CBS 650.93.</title>
        <authorList>
            <consortium name="The Broad Institute Genomics Platform"/>
            <person name="Cuomo C."/>
            <person name="de Hoog S."/>
            <person name="Gorbushina A."/>
            <person name="Stielow B."/>
            <person name="Teixiera M."/>
            <person name="Abouelleil A."/>
            <person name="Chapman S.B."/>
            <person name="Priest M."/>
            <person name="Young S.K."/>
            <person name="Wortman J."/>
            <person name="Nusbaum C."/>
            <person name="Birren B."/>
        </authorList>
    </citation>
    <scope>NUCLEOTIDE SEQUENCE [LARGE SCALE GENOMIC DNA]</scope>
    <source>
        <strain evidence="11 12">CBS 650.93</strain>
    </source>
</reference>
<keyword evidence="5" id="KW-0119">Carbohydrate metabolism</keyword>
<gene>
    <name evidence="11" type="ORF">Z518_00299</name>
</gene>
<comment type="catalytic activity">
    <reaction evidence="1">
        <text>Random endo-hydrolysis of N-acetyl-beta-D-glucosaminide (1-&gt;4)-beta-linkages in chitin and chitodextrins.</text>
        <dbReference type="EC" id="3.2.1.14"/>
    </reaction>
</comment>
<dbReference type="InterPro" id="IPR050542">
    <property type="entry name" value="Glycosyl_Hydrlase18_Chitinase"/>
</dbReference>
<evidence type="ECO:0000313" key="12">
    <source>
        <dbReference type="Proteomes" id="UP000053617"/>
    </source>
</evidence>
<sequence>MPPLPPASIPSWNPRVVCYFQTYHDNNEYISLLPLITNPSGATHVILAAVHVNWDPNNLTLNDDPPDHPKYTQLWDEVIVLQDSGIKVLGMLGGAARGTFARLDYSESRTDMPLARFEAYYVPLRDMIRKYGLDGLDLDVEEEMSLPGIVHLIDRLKADFGQEFIITLAPVATALMAGRPHLSGFDYRVLEDMRGGSIAWYNTQFYNGWGGMHNTDAYDVIMRNGWPTRKVVAGMLTNPKHGGSGYVPLELSAVVLGALVEKYPEFGGVMGWEYWDSLPQERNCWMWAYCMGLCLGMKKVRDLAVVVLTGRRLAGINVSDVNRNQSRNRNRNQPR</sequence>
<dbReference type="HOGENOM" id="CLU_060983_1_0_1"/>
<protein>
    <recommendedName>
        <fullName evidence="2">chitinase</fullName>
        <ecNumber evidence="2">3.2.1.14</ecNumber>
    </recommendedName>
</protein>
<dbReference type="InterPro" id="IPR017853">
    <property type="entry name" value="GH"/>
</dbReference>
<evidence type="ECO:0000313" key="11">
    <source>
        <dbReference type="EMBL" id="KIX09220.1"/>
    </source>
</evidence>
<dbReference type="PANTHER" id="PTHR45708:SF60">
    <property type="entry name" value="III CHITINASE, PUTATIVE (AFU_ORTHOLOGUE AFUA_5G03850)-RELATED"/>
    <property type="match status" value="1"/>
</dbReference>
<evidence type="ECO:0000256" key="4">
    <source>
        <dbReference type="ARBA" id="ARBA00023024"/>
    </source>
</evidence>
<evidence type="ECO:0000256" key="8">
    <source>
        <dbReference type="RuleBase" id="RU000489"/>
    </source>
</evidence>
<dbReference type="Proteomes" id="UP000053617">
    <property type="component" value="Unassembled WGS sequence"/>
</dbReference>
<dbReference type="EC" id="3.2.1.14" evidence="2"/>
<comment type="similarity">
    <text evidence="9">Belongs to the glycosyl hydrolase 18 family.</text>
</comment>